<dbReference type="SUPFAM" id="SSF50677">
    <property type="entry name" value="ValRS/IleRS/LeuRS editing domain"/>
    <property type="match status" value="1"/>
</dbReference>
<reference evidence="10 11" key="1">
    <citation type="journal article" date="2019" name="PLoS Biol.">
        <title>Sex chromosomes control vertical transmission of feminizing Wolbachia symbionts in an isopod.</title>
        <authorList>
            <person name="Becking T."/>
            <person name="Chebbi M.A."/>
            <person name="Giraud I."/>
            <person name="Moumen B."/>
            <person name="Laverre T."/>
            <person name="Caubet Y."/>
            <person name="Peccoud J."/>
            <person name="Gilbert C."/>
            <person name="Cordaux R."/>
        </authorList>
    </citation>
    <scope>NUCLEOTIDE SEQUENCE [LARGE SCALE GENOMIC DNA]</scope>
    <source>
        <strain evidence="10">ANa2</strain>
        <tissue evidence="10">Whole body excluding digestive tract and cuticle</tissue>
    </source>
</reference>
<keyword evidence="11" id="KW-1185">Reference proteome</keyword>
<keyword evidence="3 10" id="KW-0436">Ligase</keyword>
<dbReference type="GO" id="GO:0004832">
    <property type="term" value="F:valine-tRNA ligase activity"/>
    <property type="evidence" value="ECO:0007669"/>
    <property type="project" value="UniProtKB-EC"/>
</dbReference>
<dbReference type="InterPro" id="IPR002303">
    <property type="entry name" value="Valyl-tRNA_ligase"/>
</dbReference>
<evidence type="ECO:0000256" key="2">
    <source>
        <dbReference type="ARBA" id="ARBA00013169"/>
    </source>
</evidence>
<keyword evidence="7" id="KW-0030">Aminoacyl-tRNA synthetase</keyword>
<dbReference type="Proteomes" id="UP000326759">
    <property type="component" value="Unassembled WGS sequence"/>
</dbReference>
<keyword evidence="5" id="KW-0067">ATP-binding</keyword>
<evidence type="ECO:0000313" key="10">
    <source>
        <dbReference type="EMBL" id="KAB7505263.1"/>
    </source>
</evidence>
<evidence type="ECO:0000256" key="4">
    <source>
        <dbReference type="ARBA" id="ARBA00022741"/>
    </source>
</evidence>
<comment type="similarity">
    <text evidence="1">Belongs to the class-I aminoacyl-tRNA synthetase family.</text>
</comment>
<keyword evidence="4" id="KW-0547">Nucleotide-binding</keyword>
<dbReference type="GO" id="GO:0005829">
    <property type="term" value="C:cytosol"/>
    <property type="evidence" value="ECO:0007669"/>
    <property type="project" value="TreeGrafter"/>
</dbReference>
<dbReference type="EMBL" id="SEYY01001511">
    <property type="protein sequence ID" value="KAB7505263.1"/>
    <property type="molecule type" value="Genomic_DNA"/>
</dbReference>
<dbReference type="PANTHER" id="PTHR11946:SF109">
    <property type="entry name" value="VALINE--TRNA LIGASE"/>
    <property type="match status" value="1"/>
</dbReference>
<dbReference type="PANTHER" id="PTHR11946">
    <property type="entry name" value="VALYL-TRNA SYNTHETASES"/>
    <property type="match status" value="1"/>
</dbReference>
<dbReference type="Pfam" id="PF00133">
    <property type="entry name" value="tRNA-synt_1"/>
    <property type="match status" value="2"/>
</dbReference>
<evidence type="ECO:0000256" key="7">
    <source>
        <dbReference type="ARBA" id="ARBA00023146"/>
    </source>
</evidence>
<comment type="caution">
    <text evidence="10">The sequence shown here is derived from an EMBL/GenBank/DDBJ whole genome shotgun (WGS) entry which is preliminary data.</text>
</comment>
<keyword evidence="6" id="KW-0648">Protein biosynthesis</keyword>
<evidence type="ECO:0000259" key="9">
    <source>
        <dbReference type="Pfam" id="PF00133"/>
    </source>
</evidence>
<evidence type="ECO:0000256" key="1">
    <source>
        <dbReference type="ARBA" id="ARBA00005594"/>
    </source>
</evidence>
<evidence type="ECO:0000256" key="3">
    <source>
        <dbReference type="ARBA" id="ARBA00022598"/>
    </source>
</evidence>
<dbReference type="InterPro" id="IPR014729">
    <property type="entry name" value="Rossmann-like_a/b/a_fold"/>
</dbReference>
<feature type="domain" description="Aminoacyl-tRNA synthetase class Ia" evidence="9">
    <location>
        <begin position="10"/>
        <end position="198"/>
    </location>
</feature>
<dbReference type="Gene3D" id="3.90.740.10">
    <property type="entry name" value="Valyl/Leucyl/Isoleucyl-tRNA synthetase, editing domain"/>
    <property type="match status" value="1"/>
</dbReference>
<dbReference type="InterPro" id="IPR009008">
    <property type="entry name" value="Val/Leu/Ile-tRNA-synth_edit"/>
</dbReference>
<dbReference type="GO" id="GO:0002161">
    <property type="term" value="F:aminoacyl-tRNA deacylase activity"/>
    <property type="evidence" value="ECO:0007669"/>
    <property type="project" value="InterPro"/>
</dbReference>
<protein>
    <recommendedName>
        <fullName evidence="2">valine--tRNA ligase</fullName>
        <ecNumber evidence="2">6.1.1.9</ecNumber>
    </recommendedName>
    <alternativeName>
        <fullName evidence="8">Valyl-tRNA synthetase</fullName>
    </alternativeName>
</protein>
<organism evidence="10 11">
    <name type="scientific">Armadillidium nasatum</name>
    <dbReference type="NCBI Taxonomy" id="96803"/>
    <lineage>
        <taxon>Eukaryota</taxon>
        <taxon>Metazoa</taxon>
        <taxon>Ecdysozoa</taxon>
        <taxon>Arthropoda</taxon>
        <taxon>Crustacea</taxon>
        <taxon>Multicrustacea</taxon>
        <taxon>Malacostraca</taxon>
        <taxon>Eumalacostraca</taxon>
        <taxon>Peracarida</taxon>
        <taxon>Isopoda</taxon>
        <taxon>Oniscidea</taxon>
        <taxon>Crinocheta</taxon>
        <taxon>Armadillidiidae</taxon>
        <taxon>Armadillidium</taxon>
    </lineage>
</organism>
<accession>A0A5N5TF55</accession>
<gene>
    <name evidence="10" type="primary">vas2</name>
    <name evidence="10" type="ORF">Anas_07165</name>
</gene>
<sequence length="241" mass="27756">MRESVLVLLKHLQRFFNDGLIYRGVYMINWCSTLQSAISDFEVDHIDIEGPTPVTLPGYKKPVMFGYLYEVKYKVLDLDETVTVCTTRPETILGDTAVMVHPEDPRYKHLHGRFVCHPFNGKAIPIITDFQVGMPRFVAREKILDHLSNLGLYDGSKKPHSMKLPLCSRSGDVIEHRLKEQWFLKTKKMTEDALKAISEGVELEKIKVVQQDTDVLDTWFSSGLLPFVINGWPHWGKKRKK</sequence>
<dbReference type="InterPro" id="IPR002300">
    <property type="entry name" value="aa-tRNA-synth_Ia"/>
</dbReference>
<dbReference type="GO" id="GO:0005524">
    <property type="term" value="F:ATP binding"/>
    <property type="evidence" value="ECO:0007669"/>
    <property type="project" value="UniProtKB-KW"/>
</dbReference>
<name>A0A5N5TF55_9CRUS</name>
<dbReference type="AlphaFoldDB" id="A0A5N5TF55"/>
<evidence type="ECO:0000256" key="5">
    <source>
        <dbReference type="ARBA" id="ARBA00022840"/>
    </source>
</evidence>
<dbReference type="EC" id="6.1.1.9" evidence="2"/>
<dbReference type="OrthoDB" id="6378071at2759"/>
<evidence type="ECO:0000256" key="8">
    <source>
        <dbReference type="ARBA" id="ARBA00029936"/>
    </source>
</evidence>
<evidence type="ECO:0000256" key="6">
    <source>
        <dbReference type="ARBA" id="ARBA00022917"/>
    </source>
</evidence>
<feature type="domain" description="Aminoacyl-tRNA synthetase class Ia" evidence="9">
    <location>
        <begin position="207"/>
        <end position="236"/>
    </location>
</feature>
<dbReference type="Gene3D" id="3.40.50.620">
    <property type="entry name" value="HUPs"/>
    <property type="match status" value="2"/>
</dbReference>
<proteinExistence type="inferred from homology"/>
<dbReference type="SUPFAM" id="SSF52374">
    <property type="entry name" value="Nucleotidylyl transferase"/>
    <property type="match status" value="1"/>
</dbReference>
<evidence type="ECO:0000313" key="11">
    <source>
        <dbReference type="Proteomes" id="UP000326759"/>
    </source>
</evidence>
<dbReference type="GO" id="GO:0006438">
    <property type="term" value="P:valyl-tRNA aminoacylation"/>
    <property type="evidence" value="ECO:0007669"/>
    <property type="project" value="InterPro"/>
</dbReference>